<dbReference type="GO" id="GO:0004540">
    <property type="term" value="F:RNA nuclease activity"/>
    <property type="evidence" value="ECO:0007669"/>
    <property type="project" value="InterPro"/>
</dbReference>
<dbReference type="EMBL" id="FOMZ01000009">
    <property type="protein sequence ID" value="SFE22725.1"/>
    <property type="molecule type" value="Genomic_DNA"/>
</dbReference>
<evidence type="ECO:0000313" key="2">
    <source>
        <dbReference type="EMBL" id="SFE22725.1"/>
    </source>
</evidence>
<organism evidence="2 3">
    <name type="scientific">Actinopolyspora alba</name>
    <dbReference type="NCBI Taxonomy" id="673379"/>
    <lineage>
        <taxon>Bacteria</taxon>
        <taxon>Bacillati</taxon>
        <taxon>Actinomycetota</taxon>
        <taxon>Actinomycetes</taxon>
        <taxon>Actinopolysporales</taxon>
        <taxon>Actinopolysporaceae</taxon>
        <taxon>Actinopolyspora</taxon>
        <taxon>Actinopolyspora alba group</taxon>
    </lineage>
</organism>
<dbReference type="AlphaFoldDB" id="A0A1I1YSY0"/>
<name>A0A1I1YSY0_9ACTN</name>
<gene>
    <name evidence="2" type="ORF">SAMN04487819_109231</name>
</gene>
<accession>A0A1I1YSY0</accession>
<dbReference type="PANTHER" id="PTHR35811">
    <property type="entry name" value="SLR1870 PROTEIN"/>
    <property type="match status" value="1"/>
</dbReference>
<evidence type="ECO:0000259" key="1">
    <source>
        <dbReference type="Pfam" id="PF01936"/>
    </source>
</evidence>
<dbReference type="PANTHER" id="PTHR35811:SF1">
    <property type="entry name" value="HTH OST-TYPE DOMAIN-CONTAINING PROTEIN"/>
    <property type="match status" value="1"/>
</dbReference>
<protein>
    <submittedName>
        <fullName evidence="2">TIGR00288 family protein</fullName>
    </submittedName>
</protein>
<dbReference type="Proteomes" id="UP000198716">
    <property type="component" value="Unassembled WGS sequence"/>
</dbReference>
<dbReference type="RefSeq" id="WP_092927989.1">
    <property type="nucleotide sequence ID" value="NZ_FOMZ01000009.1"/>
</dbReference>
<keyword evidence="3" id="KW-1185">Reference proteome</keyword>
<reference evidence="3" key="1">
    <citation type="submission" date="2016-10" db="EMBL/GenBank/DDBJ databases">
        <authorList>
            <person name="Varghese N."/>
            <person name="Submissions S."/>
        </authorList>
    </citation>
    <scope>NUCLEOTIDE SEQUENCE [LARGE SCALE GENOMIC DNA]</scope>
    <source>
        <strain evidence="3">DSM 45004</strain>
    </source>
</reference>
<proteinExistence type="predicted"/>
<dbReference type="Pfam" id="PF01936">
    <property type="entry name" value="NYN"/>
    <property type="match status" value="1"/>
</dbReference>
<dbReference type="Gene3D" id="3.40.50.1010">
    <property type="entry name" value="5'-nuclease"/>
    <property type="match status" value="1"/>
</dbReference>
<evidence type="ECO:0000313" key="3">
    <source>
        <dbReference type="Proteomes" id="UP000198716"/>
    </source>
</evidence>
<sequence>MDVESEGVRIVREAEARHRHAFGRWRDDPQPRDEQLALLIDFENLVLGAHASLPDRQDPVPETALRWLCRAYGVTTTRRAYGNWADSRFQRYQPALERNGVDLVQIGHGLGRKNGADIRMAVDAMETLIIHPEVAAFVLVSGDSDFSPLVAKLREFGRHIIGVGAESAVSARLVSVCSEYKLWGSIVARADNTPAETAPAPAPVQPGFRLADGEALLVAAMDQLSTRRPTASQLKAKMLVLDPSFDEAAYGCRNFRAFLAQLSHQVRAVGHSGHDIILTRTANAADETTTAP</sequence>
<dbReference type="CDD" id="cd11297">
    <property type="entry name" value="PIN_LabA-like_N_1"/>
    <property type="match status" value="1"/>
</dbReference>
<dbReference type="InterPro" id="IPR021139">
    <property type="entry name" value="NYN"/>
</dbReference>
<feature type="domain" description="NYN" evidence="1">
    <location>
        <begin position="36"/>
        <end position="180"/>
    </location>
</feature>